<evidence type="ECO:0000313" key="1">
    <source>
        <dbReference type="EMBL" id="OYR32432.1"/>
    </source>
</evidence>
<accession>A0A256GZ52</accession>
<reference evidence="1 2" key="1">
    <citation type="submission" date="2017-07" db="EMBL/GenBank/DDBJ databases">
        <title>Draft genome of Ochrobactrum lupini type strain LUP21.</title>
        <authorList>
            <person name="Krzyzanowska D.M."/>
            <person name="Jafra S."/>
        </authorList>
    </citation>
    <scope>NUCLEOTIDE SEQUENCE [LARGE SCALE GENOMIC DNA]</scope>
    <source>
        <strain evidence="1 2">LUP21</strain>
    </source>
</reference>
<dbReference type="AlphaFoldDB" id="A0A256GZ52"/>
<proteinExistence type="predicted"/>
<comment type="caution">
    <text evidence="1">The sequence shown here is derived from an EMBL/GenBank/DDBJ whole genome shotgun (WGS) entry which is preliminary data.</text>
</comment>
<evidence type="ECO:0000313" key="2">
    <source>
        <dbReference type="Proteomes" id="UP000216363"/>
    </source>
</evidence>
<gene>
    <name evidence="1" type="ORF">CES86_0088</name>
</gene>
<sequence>MQIEFRIAEPSDGLDMTRRRKLWGKRAIAVATNAQKVELIPSDGDERLP</sequence>
<dbReference type="EMBL" id="NNRN01000029">
    <property type="protein sequence ID" value="OYR32432.1"/>
    <property type="molecule type" value="Genomic_DNA"/>
</dbReference>
<dbReference type="Proteomes" id="UP000216363">
    <property type="component" value="Unassembled WGS sequence"/>
</dbReference>
<organism evidence="1 2">
    <name type="scientific">Brucella lupini</name>
    <dbReference type="NCBI Taxonomy" id="255457"/>
    <lineage>
        <taxon>Bacteria</taxon>
        <taxon>Pseudomonadati</taxon>
        <taxon>Pseudomonadota</taxon>
        <taxon>Alphaproteobacteria</taxon>
        <taxon>Hyphomicrobiales</taxon>
        <taxon>Brucellaceae</taxon>
        <taxon>Brucella/Ochrobactrum group</taxon>
        <taxon>Brucella</taxon>
    </lineage>
</organism>
<protein>
    <submittedName>
        <fullName evidence="1">Uncharacterized protein</fullName>
    </submittedName>
</protein>
<name>A0A256GZ52_9HYPH</name>